<dbReference type="InterPro" id="IPR013424">
    <property type="entry name" value="Ice-binding_C"/>
</dbReference>
<feature type="domain" description="Ice-binding protein C-terminal" evidence="2">
    <location>
        <begin position="192"/>
        <end position="216"/>
    </location>
</feature>
<feature type="chain" id="PRO_5011974153" description="Ice-binding protein C-terminal domain-containing protein" evidence="1">
    <location>
        <begin position="22"/>
        <end position="218"/>
    </location>
</feature>
<comment type="caution">
    <text evidence="3">The sequence shown here is derived from an EMBL/GenBank/DDBJ whole genome shotgun (WGS) entry which is preliminary data.</text>
</comment>
<dbReference type="NCBIfam" id="TIGR02595">
    <property type="entry name" value="PEP_CTERM"/>
    <property type="match status" value="1"/>
</dbReference>
<dbReference type="RefSeq" id="WP_095609918.1">
    <property type="nucleotide sequence ID" value="NZ_NMPM01000010.1"/>
</dbReference>
<dbReference type="EMBL" id="NMPM01000010">
    <property type="protein sequence ID" value="PAV27055.1"/>
    <property type="molecule type" value="Genomic_DNA"/>
</dbReference>
<name>A0A2A2I7G7_9GAMM</name>
<reference evidence="3 4" key="1">
    <citation type="submission" date="2017-07" db="EMBL/GenBank/DDBJ databases">
        <title>Tamlnaduibacter salinus (Mi-7) genome sequencing.</title>
        <authorList>
            <person name="Verma A."/>
            <person name="Krishnamurthi S."/>
        </authorList>
    </citation>
    <scope>NUCLEOTIDE SEQUENCE [LARGE SCALE GENOMIC DNA]</scope>
    <source>
        <strain evidence="3 4">Mi-7</strain>
    </source>
</reference>
<protein>
    <recommendedName>
        <fullName evidence="2">Ice-binding protein C-terminal domain-containing protein</fullName>
    </recommendedName>
</protein>
<keyword evidence="1" id="KW-0732">Signal</keyword>
<dbReference type="Pfam" id="PF07589">
    <property type="entry name" value="PEP-CTERM"/>
    <property type="match status" value="1"/>
</dbReference>
<sequence>MKVTHMLTGIALAIGSTAALGTPQYLGQTTASGTPTMDDPGYYIWNDESNPKDWSVRWTAPGADHDPVEWFGGVVFETQQLDTTSVDKFQFETGGLYGDDLTVVSGFAGDDIIDYTAATNDTGGVDGFDFTLEGNTELLGFDLGSSLFADLDQNLGDPGVASTGIFISEDLLSTNVLVEHSDDGVSQQFEIPVPEPGSLALLGLGLAGFGATRLRRRS</sequence>
<accession>A0A2A2I7G7</accession>
<dbReference type="AlphaFoldDB" id="A0A2A2I7G7"/>
<evidence type="ECO:0000259" key="2">
    <source>
        <dbReference type="Pfam" id="PF07589"/>
    </source>
</evidence>
<organism evidence="3 4">
    <name type="scientific">Tamilnaduibacter salinus</name>
    <dbReference type="NCBI Taxonomy" id="1484056"/>
    <lineage>
        <taxon>Bacteria</taxon>
        <taxon>Pseudomonadati</taxon>
        <taxon>Pseudomonadota</taxon>
        <taxon>Gammaproteobacteria</taxon>
        <taxon>Pseudomonadales</taxon>
        <taxon>Marinobacteraceae</taxon>
        <taxon>Tamilnaduibacter</taxon>
    </lineage>
</organism>
<evidence type="ECO:0000313" key="4">
    <source>
        <dbReference type="Proteomes" id="UP000218332"/>
    </source>
</evidence>
<proteinExistence type="predicted"/>
<evidence type="ECO:0000313" key="3">
    <source>
        <dbReference type="EMBL" id="PAV27055.1"/>
    </source>
</evidence>
<feature type="signal peptide" evidence="1">
    <location>
        <begin position="1"/>
        <end position="21"/>
    </location>
</feature>
<evidence type="ECO:0000256" key="1">
    <source>
        <dbReference type="SAM" id="SignalP"/>
    </source>
</evidence>
<gene>
    <name evidence="3" type="ORF">CF392_02650</name>
</gene>
<keyword evidence="4" id="KW-1185">Reference proteome</keyword>
<dbReference type="Proteomes" id="UP000218332">
    <property type="component" value="Unassembled WGS sequence"/>
</dbReference>